<reference evidence="10" key="1">
    <citation type="submission" date="2022-01" db="EMBL/GenBank/DDBJ databases">
        <authorList>
            <person name="King R."/>
        </authorList>
    </citation>
    <scope>NUCLEOTIDE SEQUENCE</scope>
</reference>
<dbReference type="Pfam" id="PF07200">
    <property type="entry name" value="Mod_r"/>
    <property type="match status" value="1"/>
</dbReference>
<dbReference type="EMBL" id="OU898278">
    <property type="protein sequence ID" value="CAG9831018.1"/>
    <property type="molecule type" value="Genomic_DNA"/>
</dbReference>
<sequence>MSIEILQADCKRAVKDLVSLSNDELDSIINNDERIQEIITQLDQSYLKEIENEKENILASNNSMAEFNLSKEPELVEGREKIEELSQKGEELTKSVEDKLKELRDKGGDMSLETALALLQTAASEMEEESDKSSKKFLDGELELDDFLDDFLEKRKIMHLRLVKAEKLSKILQRDPSLNNIPNYINAPPVSINSNYFPGVNIPGNNPSGPMPPYPIGQPAVPYPTGPLNMPMPPPIRNNYFQNY</sequence>
<evidence type="ECO:0000256" key="3">
    <source>
        <dbReference type="ARBA" id="ARBA00022448"/>
    </source>
</evidence>
<evidence type="ECO:0000256" key="7">
    <source>
        <dbReference type="PROSITE-ProRule" id="PRU00646"/>
    </source>
</evidence>
<evidence type="ECO:0000256" key="8">
    <source>
        <dbReference type="SAM" id="Coils"/>
    </source>
</evidence>
<evidence type="ECO:0000256" key="5">
    <source>
        <dbReference type="ARBA" id="ARBA00022927"/>
    </source>
</evidence>
<keyword evidence="4" id="KW-0967">Endosome</keyword>
<dbReference type="GO" id="GO:0006623">
    <property type="term" value="P:protein targeting to vacuole"/>
    <property type="evidence" value="ECO:0007669"/>
    <property type="project" value="TreeGrafter"/>
</dbReference>
<gene>
    <name evidence="10" type="ORF">DIABBA_LOCUS4656</name>
</gene>
<dbReference type="InterPro" id="IPR009851">
    <property type="entry name" value="Mod_r"/>
</dbReference>
<evidence type="ECO:0000256" key="6">
    <source>
        <dbReference type="ARBA" id="ARBA00025010"/>
    </source>
</evidence>
<dbReference type="GO" id="GO:0031902">
    <property type="term" value="C:late endosome membrane"/>
    <property type="evidence" value="ECO:0007669"/>
    <property type="project" value="UniProtKB-SubCell"/>
</dbReference>
<dbReference type="PROSITE" id="PS51314">
    <property type="entry name" value="VPS37_C"/>
    <property type="match status" value="1"/>
</dbReference>
<dbReference type="AlphaFoldDB" id="A0A9N9SV47"/>
<comment type="function">
    <text evidence="6">Component of the ESCRT-I complex, a regulator of vesicular trafficking process. Required for the sorting of endocytic ubiquitinated cargos into multivesicular bodies. May be involved in cell growth and differentiation.</text>
</comment>
<dbReference type="SUPFAM" id="SSF140111">
    <property type="entry name" value="Endosomal sorting complex assembly domain"/>
    <property type="match status" value="1"/>
</dbReference>
<evidence type="ECO:0000256" key="1">
    <source>
        <dbReference type="ARBA" id="ARBA00004633"/>
    </source>
</evidence>
<feature type="coiled-coil region" evidence="8">
    <location>
        <begin position="75"/>
        <end position="132"/>
    </location>
</feature>
<evidence type="ECO:0000313" key="10">
    <source>
        <dbReference type="EMBL" id="CAG9831018.1"/>
    </source>
</evidence>
<dbReference type="PANTHER" id="PTHR13678">
    <property type="entry name" value="VACUOLAR PROTEIN SORTING-ASSOCIATED PROTEIN 37"/>
    <property type="match status" value="1"/>
</dbReference>
<comment type="subcellular location">
    <subcellularLocation>
        <location evidence="1">Late endosome membrane</location>
        <topology evidence="1">Peripheral membrane protein</topology>
    </subcellularLocation>
</comment>
<dbReference type="PANTHER" id="PTHR13678:SF27">
    <property type="entry name" value="LD45836P"/>
    <property type="match status" value="1"/>
</dbReference>
<feature type="domain" description="VPS37 C-terminal" evidence="9">
    <location>
        <begin position="93"/>
        <end position="180"/>
    </location>
</feature>
<dbReference type="OrthoDB" id="10004364at2759"/>
<evidence type="ECO:0000259" key="9">
    <source>
        <dbReference type="PROSITE" id="PS51314"/>
    </source>
</evidence>
<dbReference type="InterPro" id="IPR029012">
    <property type="entry name" value="Helix_hairpin_bin_sf"/>
</dbReference>
<keyword evidence="3 7" id="KW-0813">Transport</keyword>
<keyword evidence="11" id="KW-1185">Reference proteome</keyword>
<dbReference type="InterPro" id="IPR037202">
    <property type="entry name" value="ESCRT_assembly_dom"/>
</dbReference>
<protein>
    <recommendedName>
        <fullName evidence="9">VPS37 C-terminal domain-containing protein</fullName>
    </recommendedName>
</protein>
<proteinExistence type="inferred from homology"/>
<evidence type="ECO:0000313" key="11">
    <source>
        <dbReference type="Proteomes" id="UP001153709"/>
    </source>
</evidence>
<comment type="similarity">
    <text evidence="2">Belongs to the VPS37 family.</text>
</comment>
<evidence type="ECO:0000256" key="4">
    <source>
        <dbReference type="ARBA" id="ARBA00022753"/>
    </source>
</evidence>
<dbReference type="GO" id="GO:0000813">
    <property type="term" value="C:ESCRT I complex"/>
    <property type="evidence" value="ECO:0007669"/>
    <property type="project" value="UniProtKB-ARBA"/>
</dbReference>
<dbReference type="Proteomes" id="UP001153709">
    <property type="component" value="Chromosome 3"/>
</dbReference>
<dbReference type="GO" id="GO:0043162">
    <property type="term" value="P:ubiquitin-dependent protein catabolic process via the multivesicular body sorting pathway"/>
    <property type="evidence" value="ECO:0007669"/>
    <property type="project" value="TreeGrafter"/>
</dbReference>
<dbReference type="Gene3D" id="1.10.287.660">
    <property type="entry name" value="Helix hairpin bin"/>
    <property type="match status" value="1"/>
</dbReference>
<organism evidence="10 11">
    <name type="scientific">Diabrotica balteata</name>
    <name type="common">Banded cucumber beetle</name>
    <dbReference type="NCBI Taxonomy" id="107213"/>
    <lineage>
        <taxon>Eukaryota</taxon>
        <taxon>Metazoa</taxon>
        <taxon>Ecdysozoa</taxon>
        <taxon>Arthropoda</taxon>
        <taxon>Hexapoda</taxon>
        <taxon>Insecta</taxon>
        <taxon>Pterygota</taxon>
        <taxon>Neoptera</taxon>
        <taxon>Endopterygota</taxon>
        <taxon>Coleoptera</taxon>
        <taxon>Polyphaga</taxon>
        <taxon>Cucujiformia</taxon>
        <taxon>Chrysomeloidea</taxon>
        <taxon>Chrysomelidae</taxon>
        <taxon>Galerucinae</taxon>
        <taxon>Diabroticina</taxon>
        <taxon>Diabroticites</taxon>
        <taxon>Diabrotica</taxon>
    </lineage>
</organism>
<name>A0A9N9SV47_DIABA</name>
<keyword evidence="5 7" id="KW-0653">Protein transport</keyword>
<evidence type="ECO:0000256" key="2">
    <source>
        <dbReference type="ARBA" id="ARBA00007617"/>
    </source>
</evidence>
<keyword evidence="8" id="KW-0175">Coiled coil</keyword>
<dbReference type="GO" id="GO:0006612">
    <property type="term" value="P:protein targeting to membrane"/>
    <property type="evidence" value="ECO:0007669"/>
    <property type="project" value="TreeGrafter"/>
</dbReference>
<accession>A0A9N9SV47</accession>